<comment type="caution">
    <text evidence="4">The sequence shown here is derived from an EMBL/GenBank/DDBJ whole genome shotgun (WGS) entry which is preliminary data.</text>
</comment>
<comment type="similarity">
    <text evidence="3">Belongs to the Maf family. YhdE subfamily.</text>
</comment>
<comment type="cofactor">
    <cofactor evidence="1 3">
        <name>a divalent metal cation</name>
        <dbReference type="ChEBI" id="CHEBI:60240"/>
    </cofactor>
</comment>
<keyword evidence="2 3" id="KW-0378">Hydrolase</keyword>
<dbReference type="Gene3D" id="3.90.950.10">
    <property type="match status" value="1"/>
</dbReference>
<name>A0ABS4G5I2_9CLOT</name>
<keyword evidence="3" id="KW-0963">Cytoplasm</keyword>
<comment type="caution">
    <text evidence="3">Lacks conserved residue(s) required for the propagation of feature annotation.</text>
</comment>
<dbReference type="PANTHER" id="PTHR43213:SF5">
    <property type="entry name" value="BIFUNCTIONAL DTTP_UTP PYROPHOSPHATASE_METHYLTRANSFERASE PROTEIN-RELATED"/>
    <property type="match status" value="1"/>
</dbReference>
<evidence type="ECO:0000256" key="3">
    <source>
        <dbReference type="HAMAP-Rule" id="MF_00528"/>
    </source>
</evidence>
<reference evidence="4 5" key="1">
    <citation type="submission" date="2021-03" db="EMBL/GenBank/DDBJ databases">
        <title>Genomic Encyclopedia of Type Strains, Phase IV (KMG-IV): sequencing the most valuable type-strain genomes for metagenomic binning, comparative biology and taxonomic classification.</title>
        <authorList>
            <person name="Goeker M."/>
        </authorList>
    </citation>
    <scope>NUCLEOTIDE SEQUENCE [LARGE SCALE GENOMIC DNA]</scope>
    <source>
        <strain evidence="4 5">DSM 6139</strain>
    </source>
</reference>
<comment type="function">
    <text evidence="3">Nucleoside triphosphate pyrophosphatase that hydrolyzes dTTP and UTP. May have a dual role in cell division arrest and in preventing the incorporation of modified nucleotides into cellular nucleic acids.</text>
</comment>
<dbReference type="InterPro" id="IPR029001">
    <property type="entry name" value="ITPase-like_fam"/>
</dbReference>
<keyword evidence="5" id="KW-1185">Reference proteome</keyword>
<gene>
    <name evidence="4" type="ORF">J2Z34_002039</name>
</gene>
<protein>
    <recommendedName>
        <fullName evidence="3">dTTP/UTP pyrophosphatase</fullName>
        <shortName evidence="3">dTTPase/UTPase</shortName>
        <ecNumber evidence="3">3.6.1.9</ecNumber>
    </recommendedName>
    <alternativeName>
        <fullName evidence="3">Nucleoside triphosphate pyrophosphatase</fullName>
    </alternativeName>
    <alternativeName>
        <fullName evidence="3">Nucleotide pyrophosphatase</fullName>
        <shortName evidence="3">Nucleotide PPase</shortName>
    </alternativeName>
</protein>
<comment type="subcellular location">
    <subcellularLocation>
        <location evidence="3">Cytoplasm</location>
    </subcellularLocation>
</comment>
<dbReference type="PANTHER" id="PTHR43213">
    <property type="entry name" value="BIFUNCTIONAL DTTP/UTP PYROPHOSPHATASE/METHYLTRANSFERASE PROTEIN-RELATED"/>
    <property type="match status" value="1"/>
</dbReference>
<dbReference type="NCBIfam" id="TIGR00172">
    <property type="entry name" value="maf"/>
    <property type="match status" value="1"/>
</dbReference>
<feature type="site" description="Important for substrate specificity" evidence="3">
    <location>
        <position position="73"/>
    </location>
</feature>
<proteinExistence type="inferred from homology"/>
<dbReference type="PIRSF" id="PIRSF006305">
    <property type="entry name" value="Maf"/>
    <property type="match status" value="1"/>
</dbReference>
<organism evidence="4 5">
    <name type="scientific">Youngiibacter multivorans</name>
    <dbReference type="NCBI Taxonomy" id="937251"/>
    <lineage>
        <taxon>Bacteria</taxon>
        <taxon>Bacillati</taxon>
        <taxon>Bacillota</taxon>
        <taxon>Clostridia</taxon>
        <taxon>Eubacteriales</taxon>
        <taxon>Clostridiaceae</taxon>
        <taxon>Youngiibacter</taxon>
    </lineage>
</organism>
<evidence type="ECO:0000313" key="4">
    <source>
        <dbReference type="EMBL" id="MBP1919550.1"/>
    </source>
</evidence>
<feature type="site" description="Important for substrate specificity" evidence="3">
    <location>
        <position position="11"/>
    </location>
</feature>
<dbReference type="SUPFAM" id="SSF52972">
    <property type="entry name" value="ITPase-like"/>
    <property type="match status" value="1"/>
</dbReference>
<evidence type="ECO:0000313" key="5">
    <source>
        <dbReference type="Proteomes" id="UP001519271"/>
    </source>
</evidence>
<dbReference type="Proteomes" id="UP001519271">
    <property type="component" value="Unassembled WGS sequence"/>
</dbReference>
<dbReference type="RefSeq" id="WP_209459749.1">
    <property type="nucleotide sequence ID" value="NZ_JAGGKC010000016.1"/>
</dbReference>
<comment type="catalytic activity">
    <reaction evidence="3">
        <text>dTTP + H2O = dTMP + diphosphate + H(+)</text>
        <dbReference type="Rhea" id="RHEA:28534"/>
        <dbReference type="ChEBI" id="CHEBI:15377"/>
        <dbReference type="ChEBI" id="CHEBI:15378"/>
        <dbReference type="ChEBI" id="CHEBI:33019"/>
        <dbReference type="ChEBI" id="CHEBI:37568"/>
        <dbReference type="ChEBI" id="CHEBI:63528"/>
        <dbReference type="EC" id="3.6.1.9"/>
    </reaction>
</comment>
<dbReference type="EMBL" id="JAGGKC010000016">
    <property type="protein sequence ID" value="MBP1919550.1"/>
    <property type="molecule type" value="Genomic_DNA"/>
</dbReference>
<dbReference type="Pfam" id="PF02545">
    <property type="entry name" value="Maf"/>
    <property type="match status" value="1"/>
</dbReference>
<comment type="catalytic activity">
    <reaction evidence="3">
        <text>UTP + H2O = UMP + diphosphate + H(+)</text>
        <dbReference type="Rhea" id="RHEA:29395"/>
        <dbReference type="ChEBI" id="CHEBI:15377"/>
        <dbReference type="ChEBI" id="CHEBI:15378"/>
        <dbReference type="ChEBI" id="CHEBI:33019"/>
        <dbReference type="ChEBI" id="CHEBI:46398"/>
        <dbReference type="ChEBI" id="CHEBI:57865"/>
        <dbReference type="EC" id="3.6.1.9"/>
    </reaction>
</comment>
<accession>A0ABS4G5I2</accession>
<feature type="active site" description="Proton acceptor" evidence="3">
    <location>
        <position position="72"/>
    </location>
</feature>
<evidence type="ECO:0000256" key="2">
    <source>
        <dbReference type="ARBA" id="ARBA00022801"/>
    </source>
</evidence>
<evidence type="ECO:0000256" key="1">
    <source>
        <dbReference type="ARBA" id="ARBA00001968"/>
    </source>
</evidence>
<dbReference type="InterPro" id="IPR003697">
    <property type="entry name" value="Maf-like"/>
</dbReference>
<keyword evidence="3" id="KW-0546">Nucleotide metabolism</keyword>
<dbReference type="EC" id="3.6.1.9" evidence="3"/>
<dbReference type="HAMAP" id="MF_00528">
    <property type="entry name" value="Maf"/>
    <property type="match status" value="1"/>
</dbReference>
<sequence length="193" mass="21662">MKFVLASASERRQELLRRILPEYEIMVSSFDESLIPFRGDESAYVMELSRSKSHSVRNLFEDSKDVLIIGSDTIVSLDGTIYGKPADREDASAMIRSMSGKWHSVYSGISITSADGITDSSFSVRTDVKFMEMTDDEMEDYLDTLDWAGKAGGYGIQGESSKYIEEIRGDYYNVMGLPLNALYKNLKELDILG</sequence>
<feature type="site" description="Important for substrate specificity" evidence="3">
    <location>
        <position position="157"/>
    </location>
</feature>
<dbReference type="CDD" id="cd00555">
    <property type="entry name" value="Maf"/>
    <property type="match status" value="1"/>
</dbReference>